<evidence type="ECO:0000313" key="3">
    <source>
        <dbReference type="Proteomes" id="UP000727456"/>
    </source>
</evidence>
<dbReference type="RefSeq" id="WP_167072686.1">
    <property type="nucleotide sequence ID" value="NZ_JAAOZC010000003.1"/>
</dbReference>
<dbReference type="Gene3D" id="3.40.960.10">
    <property type="entry name" value="VSR Endonuclease"/>
    <property type="match status" value="1"/>
</dbReference>
<dbReference type="PANTHER" id="PTHR38590:SF1">
    <property type="entry name" value="BLL0828 PROTEIN"/>
    <property type="match status" value="1"/>
</dbReference>
<dbReference type="PANTHER" id="PTHR38590">
    <property type="entry name" value="BLL0828 PROTEIN"/>
    <property type="match status" value="1"/>
</dbReference>
<reference evidence="2 3" key="1">
    <citation type="submission" date="2020-03" db="EMBL/GenBank/DDBJ databases">
        <title>Genomic Encyclopedia of Type Strains, Phase III (KMG-III): the genomes of soil and plant-associated and newly described type strains.</title>
        <authorList>
            <person name="Whitman W."/>
        </authorList>
    </citation>
    <scope>NUCLEOTIDE SEQUENCE [LARGE SCALE GENOMIC DNA]</scope>
    <source>
        <strain evidence="2 3">CECT 8804</strain>
    </source>
</reference>
<sequence>MLQGLKHVGGQARSLRQDMSLPEVLLWRLLRQRPAGLKFRRQHPSGPYVADFYCHEARLIVEIDGEAHNFGDRPARDAVRDCWFEARGLTVFRLSAADVLRNVDAAADAITCAAQVSCPGEDHR</sequence>
<dbReference type="InterPro" id="IPR011335">
    <property type="entry name" value="Restrct_endonuc-II-like"/>
</dbReference>
<dbReference type="InterPro" id="IPR007569">
    <property type="entry name" value="DUF559"/>
</dbReference>
<keyword evidence="3" id="KW-1185">Reference proteome</keyword>
<keyword evidence="2" id="KW-0378">Hydrolase</keyword>
<keyword evidence="2" id="KW-0255">Endonuclease</keyword>
<feature type="domain" description="DUF559" evidence="1">
    <location>
        <begin position="11"/>
        <end position="111"/>
    </location>
</feature>
<dbReference type="SUPFAM" id="SSF52980">
    <property type="entry name" value="Restriction endonuclease-like"/>
    <property type="match status" value="1"/>
</dbReference>
<dbReference type="InterPro" id="IPR047216">
    <property type="entry name" value="Endonuclease_DUF559_bact"/>
</dbReference>
<keyword evidence="2" id="KW-0540">Nuclease</keyword>
<organism evidence="2 3">
    <name type="scientific">Sphingomonas vulcanisoli</name>
    <dbReference type="NCBI Taxonomy" id="1658060"/>
    <lineage>
        <taxon>Bacteria</taxon>
        <taxon>Pseudomonadati</taxon>
        <taxon>Pseudomonadota</taxon>
        <taxon>Alphaproteobacteria</taxon>
        <taxon>Sphingomonadales</taxon>
        <taxon>Sphingomonadaceae</taxon>
        <taxon>Sphingomonas</taxon>
    </lineage>
</organism>
<dbReference type="Pfam" id="PF04480">
    <property type="entry name" value="DUF559"/>
    <property type="match status" value="1"/>
</dbReference>
<evidence type="ECO:0000313" key="2">
    <source>
        <dbReference type="EMBL" id="NIJ07825.1"/>
    </source>
</evidence>
<dbReference type="Proteomes" id="UP000727456">
    <property type="component" value="Unassembled WGS sequence"/>
</dbReference>
<gene>
    <name evidence="2" type="ORF">FHS31_001435</name>
</gene>
<dbReference type="CDD" id="cd01038">
    <property type="entry name" value="Endonuclease_DUF559"/>
    <property type="match status" value="1"/>
</dbReference>
<evidence type="ECO:0000259" key="1">
    <source>
        <dbReference type="Pfam" id="PF04480"/>
    </source>
</evidence>
<dbReference type="GO" id="GO:0004519">
    <property type="term" value="F:endonuclease activity"/>
    <property type="evidence" value="ECO:0007669"/>
    <property type="project" value="UniProtKB-KW"/>
</dbReference>
<proteinExistence type="predicted"/>
<dbReference type="EMBL" id="JAAOZC010000003">
    <property type="protein sequence ID" value="NIJ07825.1"/>
    <property type="molecule type" value="Genomic_DNA"/>
</dbReference>
<accession>A0ABX0TVM0</accession>
<name>A0ABX0TVM0_9SPHN</name>
<comment type="caution">
    <text evidence="2">The sequence shown here is derived from an EMBL/GenBank/DDBJ whole genome shotgun (WGS) entry which is preliminary data.</text>
</comment>
<protein>
    <submittedName>
        <fullName evidence="2">Very-short-patch-repair endonuclease</fullName>
    </submittedName>
</protein>